<dbReference type="Proteomes" id="UP000192900">
    <property type="component" value="Chromosome"/>
</dbReference>
<dbReference type="KEGG" id="palh:B1H58_02210"/>
<gene>
    <name evidence="1" type="ORF">B1H58_02210</name>
</gene>
<dbReference type="OrthoDB" id="9114396at2"/>
<keyword evidence="2" id="KW-1185">Reference proteome</keyword>
<evidence type="ECO:0000313" key="2">
    <source>
        <dbReference type="Proteomes" id="UP000192900"/>
    </source>
</evidence>
<accession>A0A1W6B1H0</accession>
<sequence>MYKKWIVLLLLGVAGVMAWRYITHVDPDDQDYYSAILCGVVGKQNDNYAASMRNIIEGSNNEYALQRIRFNRIAAERAINAWETLPDAEKSTLAQDTNACQHALTALVVNP</sequence>
<dbReference type="RefSeq" id="WP_085067776.1">
    <property type="nucleotide sequence ID" value="NZ_CP019706.1"/>
</dbReference>
<dbReference type="AlphaFoldDB" id="A0A1W6B1H0"/>
<dbReference type="STRING" id="1891675.B1H58_02210"/>
<evidence type="ECO:0000313" key="1">
    <source>
        <dbReference type="EMBL" id="ARJ40927.1"/>
    </source>
</evidence>
<reference evidence="1 2" key="1">
    <citation type="submission" date="2017-02" db="EMBL/GenBank/DDBJ databases">
        <title>Complete genome sequence of the drought resistance-promoting endophyte Pantoea alhagi LTYR-11Z.</title>
        <authorList>
            <person name="Zhang L."/>
        </authorList>
    </citation>
    <scope>NUCLEOTIDE SEQUENCE [LARGE SCALE GENOMIC DNA]</scope>
    <source>
        <strain evidence="1 2">LTYR-11Z</strain>
    </source>
</reference>
<protein>
    <submittedName>
        <fullName evidence="1">Uncharacterized protein</fullName>
    </submittedName>
</protein>
<name>A0A1W6B1H0_9GAMM</name>
<organism evidence="1 2">
    <name type="scientific">Pantoea alhagi</name>
    <dbReference type="NCBI Taxonomy" id="1891675"/>
    <lineage>
        <taxon>Bacteria</taxon>
        <taxon>Pseudomonadati</taxon>
        <taxon>Pseudomonadota</taxon>
        <taxon>Gammaproteobacteria</taxon>
        <taxon>Enterobacterales</taxon>
        <taxon>Erwiniaceae</taxon>
        <taxon>Pantoea</taxon>
    </lineage>
</organism>
<proteinExistence type="predicted"/>
<dbReference type="EMBL" id="CP019706">
    <property type="protein sequence ID" value="ARJ40927.1"/>
    <property type="molecule type" value="Genomic_DNA"/>
</dbReference>